<proteinExistence type="predicted"/>
<keyword evidence="2" id="KW-1185">Reference proteome</keyword>
<gene>
    <name evidence="1" type="ORF">AA309_23805</name>
</gene>
<dbReference type="OrthoDB" id="8117500at2"/>
<reference evidence="1 2" key="1">
    <citation type="submission" date="2015-05" db="EMBL/GenBank/DDBJ databases">
        <title>Draft genome sequence of Microvirga vignae strain BR3299, a novel nitrogen fixing bacteria isolated from Brazil semi-aired region.</title>
        <authorList>
            <person name="Zilli J.E."/>
            <person name="Passos S.R."/>
            <person name="Leite J."/>
            <person name="Baldani J.I."/>
            <person name="Xavier G.R."/>
            <person name="Rumjaneck N.G."/>
            <person name="Simoes-Araujo J.L."/>
        </authorList>
    </citation>
    <scope>NUCLEOTIDE SEQUENCE [LARGE SCALE GENOMIC DNA]</scope>
    <source>
        <strain evidence="1 2">BR3299</strain>
    </source>
</reference>
<evidence type="ECO:0000313" key="1">
    <source>
        <dbReference type="EMBL" id="KLK90739.1"/>
    </source>
</evidence>
<dbReference type="STRING" id="1225564.AA309_23805"/>
<name>A0A0H1R6P1_9HYPH</name>
<dbReference type="RefSeq" id="WP_047191527.1">
    <property type="nucleotide sequence ID" value="NZ_LCYG01000067.1"/>
</dbReference>
<sequence>MFLARAFHRIGQARYGEDWTGYEPHTPTYRASTFSIFDLVKKSHDELTSEEQEWLAGTARDRKAAEADPEGFAAVLQARHKARQQEESLAEQRAAAVQIEIITRCEAGDLISAWRPATGGKMEPTPAHYWNGAVQGRFDSCTMSMTNPFPPFLANHQIGFIFLEQASLERFLLSQPFAEKPSGLDIHLSPYLQVLVSIARKMQITPGNQPKKEAIMEEIKLAWTGQEPLGKTLVEYMATILREPESQLGRGNKKKSEIG</sequence>
<comment type="caution">
    <text evidence="1">The sequence shown here is derived from an EMBL/GenBank/DDBJ whole genome shotgun (WGS) entry which is preliminary data.</text>
</comment>
<accession>A0A0H1R6P1</accession>
<evidence type="ECO:0000313" key="2">
    <source>
        <dbReference type="Proteomes" id="UP000035489"/>
    </source>
</evidence>
<dbReference type="PATRIC" id="fig|1225564.3.peg.6182"/>
<dbReference type="EMBL" id="LCYG01000067">
    <property type="protein sequence ID" value="KLK90739.1"/>
    <property type="molecule type" value="Genomic_DNA"/>
</dbReference>
<dbReference type="Proteomes" id="UP000035489">
    <property type="component" value="Unassembled WGS sequence"/>
</dbReference>
<dbReference type="AlphaFoldDB" id="A0A0H1R6P1"/>
<organism evidence="1 2">
    <name type="scientific">Microvirga vignae</name>
    <dbReference type="NCBI Taxonomy" id="1225564"/>
    <lineage>
        <taxon>Bacteria</taxon>
        <taxon>Pseudomonadati</taxon>
        <taxon>Pseudomonadota</taxon>
        <taxon>Alphaproteobacteria</taxon>
        <taxon>Hyphomicrobiales</taxon>
        <taxon>Methylobacteriaceae</taxon>
        <taxon>Microvirga</taxon>
    </lineage>
</organism>
<protein>
    <submittedName>
        <fullName evidence="1">Uncharacterized protein</fullName>
    </submittedName>
</protein>